<dbReference type="Gene3D" id="3.40.30.10">
    <property type="entry name" value="Glutaredoxin"/>
    <property type="match status" value="1"/>
</dbReference>
<dbReference type="PANTHER" id="PTHR42852">
    <property type="entry name" value="THIOL:DISULFIDE INTERCHANGE PROTEIN DSBE"/>
    <property type="match status" value="1"/>
</dbReference>
<dbReference type="PANTHER" id="PTHR42852:SF13">
    <property type="entry name" value="PROTEIN DIPZ"/>
    <property type="match status" value="1"/>
</dbReference>
<reference evidence="3" key="1">
    <citation type="submission" date="2019-05" db="EMBL/GenBank/DDBJ databases">
        <title>Flavobacterium profundi sp. nov., isolated from a deep-sea seamount.</title>
        <authorList>
            <person name="Zhang D.-C."/>
        </authorList>
    </citation>
    <scope>NUCLEOTIDE SEQUENCE [LARGE SCALE GENOMIC DNA]</scope>
    <source>
        <strain evidence="3">TP390</strain>
    </source>
</reference>
<dbReference type="PROSITE" id="PS51352">
    <property type="entry name" value="THIOREDOXIN_2"/>
    <property type="match status" value="1"/>
</dbReference>
<evidence type="ECO:0000313" key="3">
    <source>
        <dbReference type="Proteomes" id="UP000431264"/>
    </source>
</evidence>
<dbReference type="EMBL" id="WQLW01000014">
    <property type="protein sequence ID" value="MVO10668.1"/>
    <property type="molecule type" value="Genomic_DNA"/>
</dbReference>
<dbReference type="CDD" id="cd02966">
    <property type="entry name" value="TlpA_like_family"/>
    <property type="match status" value="1"/>
</dbReference>
<dbReference type="GO" id="GO:0016209">
    <property type="term" value="F:antioxidant activity"/>
    <property type="evidence" value="ECO:0007669"/>
    <property type="project" value="InterPro"/>
</dbReference>
<evidence type="ECO:0000259" key="1">
    <source>
        <dbReference type="PROSITE" id="PS51352"/>
    </source>
</evidence>
<protein>
    <submittedName>
        <fullName evidence="2">Redoxin domain-containing protein</fullName>
    </submittedName>
</protein>
<sequence>MKKLMYLASCFCGVFLFGQTPSEPITIYNQEDIKVASYNYEGLEAFLKKKNDTIYVINFWATWCAPCIKELPHFENIGKQYANNKVKVILVSLDFPKKVESNLIPYIKRKQLQSEVIHLDDPDANSWIEKVNEKWSGAIPATIIYKNDSYSFYEQSFTFEELEKEVLIKINE</sequence>
<name>A0A6I4IVX0_9FLAO</name>
<proteinExistence type="predicted"/>
<accession>A0A6I4IVX0</accession>
<dbReference type="InterPro" id="IPR013766">
    <property type="entry name" value="Thioredoxin_domain"/>
</dbReference>
<dbReference type="SUPFAM" id="SSF52833">
    <property type="entry name" value="Thioredoxin-like"/>
    <property type="match status" value="1"/>
</dbReference>
<dbReference type="Pfam" id="PF00578">
    <property type="entry name" value="AhpC-TSA"/>
    <property type="match status" value="1"/>
</dbReference>
<feature type="domain" description="Thioredoxin" evidence="1">
    <location>
        <begin position="16"/>
        <end position="172"/>
    </location>
</feature>
<organism evidence="2 3">
    <name type="scientific">Flavobacterium profundi</name>
    <dbReference type="NCBI Taxonomy" id="1774945"/>
    <lineage>
        <taxon>Bacteria</taxon>
        <taxon>Pseudomonadati</taxon>
        <taxon>Bacteroidota</taxon>
        <taxon>Flavobacteriia</taxon>
        <taxon>Flavobacteriales</taxon>
        <taxon>Flavobacteriaceae</taxon>
        <taxon>Flavobacterium</taxon>
    </lineage>
</organism>
<dbReference type="InterPro" id="IPR036249">
    <property type="entry name" value="Thioredoxin-like_sf"/>
</dbReference>
<dbReference type="OrthoDB" id="9815205at2"/>
<gene>
    <name evidence="2" type="ORF">GOQ30_15950</name>
</gene>
<keyword evidence="3" id="KW-1185">Reference proteome</keyword>
<dbReference type="InterPro" id="IPR050553">
    <property type="entry name" value="Thioredoxin_ResA/DsbE_sf"/>
</dbReference>
<comment type="caution">
    <text evidence="2">The sequence shown here is derived from an EMBL/GenBank/DDBJ whole genome shotgun (WGS) entry which is preliminary data.</text>
</comment>
<dbReference type="GO" id="GO:0016491">
    <property type="term" value="F:oxidoreductase activity"/>
    <property type="evidence" value="ECO:0007669"/>
    <property type="project" value="InterPro"/>
</dbReference>
<evidence type="ECO:0000313" key="2">
    <source>
        <dbReference type="EMBL" id="MVO10668.1"/>
    </source>
</evidence>
<dbReference type="AlphaFoldDB" id="A0A6I4IVX0"/>
<dbReference type="InterPro" id="IPR000866">
    <property type="entry name" value="AhpC/TSA"/>
</dbReference>
<dbReference type="RefSeq" id="WP_140999093.1">
    <property type="nucleotide sequence ID" value="NZ_VDCZ01000014.1"/>
</dbReference>
<dbReference type="Proteomes" id="UP000431264">
    <property type="component" value="Unassembled WGS sequence"/>
</dbReference>